<proteinExistence type="inferred from homology"/>
<dbReference type="InParanoid" id="Q24FH6"/>
<dbReference type="eggNOG" id="ENOG502R1ZU">
    <property type="taxonomic scope" value="Eukaryota"/>
</dbReference>
<dbReference type="STRING" id="312017.Q24FH6"/>
<dbReference type="InterPro" id="IPR042183">
    <property type="entry name" value="MmgE/PrpD_sf_1"/>
</dbReference>
<keyword evidence="5" id="KW-1185">Reference proteome</keyword>
<sequence length="539" mass="59743">MLSKIQQMAFSSLRKLPKNQNQAQLLGEYAIEFLKNGNPSQKVLERVKLFHTDSVFTGISALALKTNAPSILKAEALENASGVGNKPKKGVSRCFGSDQNVPVEKAVCANSSAVREWDSNGTVFGYNETQATNRAGEFGHNDFYPAVLAAAHQNAAINGKTVLKAMVLQDEIRGRLCEAFSLKSYKIDHVVHGAIATICTYGALMGATPLQMEHAIGMFCAHYIPFRAIRAGKQLSDSKGASAAISTEAALMCIKRAMNGFIGPKDIFRNPEAIFRLNEPTNGDSPFDIFVSDGGDDFAVMGMHFKLGLYEHQSAGALEGLQRLIFENKFLKHNEFDSISKIKIIAYEPAFGIIGDPAKRKCQTRQSADHSMVYIVSTMLRKAIQDKTFVDSLSSYKSLDEVWKRLILLPDDYSQKAIFDPVTKKLMDLMEFEHGGKEYDSKYPEGIPTTIQITLKDGRTFDSKLVMFPSGHAKNTACDLRGILENKFKLLGKLALAENEIQPMIERLMNLDNLSNAELQLLYNCNIRYSQKSVDDPDY</sequence>
<protein>
    <submittedName>
        <fullName evidence="4">MmgE/PrpD family protein</fullName>
    </submittedName>
</protein>
<dbReference type="InterPro" id="IPR045336">
    <property type="entry name" value="MmgE_PrpD_N"/>
</dbReference>
<evidence type="ECO:0000313" key="5">
    <source>
        <dbReference type="Proteomes" id="UP000009168"/>
    </source>
</evidence>
<dbReference type="OMA" id="PYDYSHA"/>
<dbReference type="PANTHER" id="PTHR16943">
    <property type="entry name" value="2-METHYLCITRATE DEHYDRATASE-RELATED"/>
    <property type="match status" value="1"/>
</dbReference>
<dbReference type="OrthoDB" id="2018073at2759"/>
<evidence type="ECO:0000256" key="1">
    <source>
        <dbReference type="ARBA" id="ARBA00006174"/>
    </source>
</evidence>
<dbReference type="EMBL" id="GG662285">
    <property type="protein sequence ID" value="EAS06482.2"/>
    <property type="molecule type" value="Genomic_DNA"/>
</dbReference>
<name>Q24FH6_TETTS</name>
<dbReference type="InterPro" id="IPR042188">
    <property type="entry name" value="MmgE/PrpD_sf_2"/>
</dbReference>
<dbReference type="RefSeq" id="XP_001026727.2">
    <property type="nucleotide sequence ID" value="XM_001026727.3"/>
</dbReference>
<dbReference type="PANTHER" id="PTHR16943:SF8">
    <property type="entry name" value="2-METHYLCITRATE DEHYDRATASE"/>
    <property type="match status" value="1"/>
</dbReference>
<dbReference type="InterPro" id="IPR005656">
    <property type="entry name" value="MmgE_PrpD"/>
</dbReference>
<dbReference type="InterPro" id="IPR045337">
    <property type="entry name" value="MmgE_PrpD_C"/>
</dbReference>
<dbReference type="KEGG" id="tet:TTHERM_00864870"/>
<dbReference type="HOGENOM" id="CLU_466516_0_0_1"/>
<feature type="domain" description="MmgE/PrpD C-terminal" evidence="3">
    <location>
        <begin position="409"/>
        <end position="501"/>
    </location>
</feature>
<accession>Q24FH6</accession>
<reference evidence="5" key="1">
    <citation type="journal article" date="2006" name="PLoS Biol.">
        <title>Macronuclear genome sequence of the ciliate Tetrahymena thermophila, a model eukaryote.</title>
        <authorList>
            <person name="Eisen J.A."/>
            <person name="Coyne R.S."/>
            <person name="Wu M."/>
            <person name="Wu D."/>
            <person name="Thiagarajan M."/>
            <person name="Wortman J.R."/>
            <person name="Badger J.H."/>
            <person name="Ren Q."/>
            <person name="Amedeo P."/>
            <person name="Jones K.M."/>
            <person name="Tallon L.J."/>
            <person name="Delcher A.L."/>
            <person name="Salzberg S.L."/>
            <person name="Silva J.C."/>
            <person name="Haas B.J."/>
            <person name="Majoros W.H."/>
            <person name="Farzad M."/>
            <person name="Carlton J.M."/>
            <person name="Smith R.K. Jr."/>
            <person name="Garg J."/>
            <person name="Pearlman R.E."/>
            <person name="Karrer K.M."/>
            <person name="Sun L."/>
            <person name="Manning G."/>
            <person name="Elde N.C."/>
            <person name="Turkewitz A.P."/>
            <person name="Asai D.J."/>
            <person name="Wilkes D.E."/>
            <person name="Wang Y."/>
            <person name="Cai H."/>
            <person name="Collins K."/>
            <person name="Stewart B.A."/>
            <person name="Lee S.R."/>
            <person name="Wilamowska K."/>
            <person name="Weinberg Z."/>
            <person name="Ruzzo W.L."/>
            <person name="Wloga D."/>
            <person name="Gaertig J."/>
            <person name="Frankel J."/>
            <person name="Tsao C.-C."/>
            <person name="Gorovsky M.A."/>
            <person name="Keeling P.J."/>
            <person name="Waller R.F."/>
            <person name="Patron N.J."/>
            <person name="Cherry J.M."/>
            <person name="Stover N.A."/>
            <person name="Krieger C.J."/>
            <person name="del Toro C."/>
            <person name="Ryder H.F."/>
            <person name="Williamson S.C."/>
            <person name="Barbeau R.A."/>
            <person name="Hamilton E.P."/>
            <person name="Orias E."/>
        </authorList>
    </citation>
    <scope>NUCLEOTIDE SEQUENCE [LARGE SCALE GENOMIC DNA]</scope>
    <source>
        <strain evidence="5">SB210</strain>
    </source>
</reference>
<dbReference type="GeneID" id="7827914"/>
<dbReference type="GO" id="GO:0016829">
    <property type="term" value="F:lyase activity"/>
    <property type="evidence" value="ECO:0007669"/>
    <property type="project" value="InterPro"/>
</dbReference>
<dbReference type="Pfam" id="PF03972">
    <property type="entry name" value="MmgE_PrpD_N"/>
    <property type="match status" value="1"/>
</dbReference>
<organism evidence="4 5">
    <name type="scientific">Tetrahymena thermophila (strain SB210)</name>
    <dbReference type="NCBI Taxonomy" id="312017"/>
    <lineage>
        <taxon>Eukaryota</taxon>
        <taxon>Sar</taxon>
        <taxon>Alveolata</taxon>
        <taxon>Ciliophora</taxon>
        <taxon>Intramacronucleata</taxon>
        <taxon>Oligohymenophorea</taxon>
        <taxon>Hymenostomatida</taxon>
        <taxon>Tetrahymenina</taxon>
        <taxon>Tetrahymenidae</taxon>
        <taxon>Tetrahymena</taxon>
    </lineage>
</organism>
<gene>
    <name evidence="4" type="ORF">TTHERM_00864870</name>
</gene>
<evidence type="ECO:0000259" key="3">
    <source>
        <dbReference type="Pfam" id="PF19305"/>
    </source>
</evidence>
<feature type="domain" description="MmgE/PrpD N-terminal" evidence="2">
    <location>
        <begin position="36"/>
        <end position="275"/>
    </location>
</feature>
<dbReference type="Gene3D" id="3.30.1330.120">
    <property type="entry name" value="2-methylcitrate dehydratase PrpD"/>
    <property type="match status" value="1"/>
</dbReference>
<comment type="similarity">
    <text evidence="1">Belongs to the PrpD family.</text>
</comment>
<evidence type="ECO:0000259" key="2">
    <source>
        <dbReference type="Pfam" id="PF03972"/>
    </source>
</evidence>
<dbReference type="Proteomes" id="UP000009168">
    <property type="component" value="Unassembled WGS sequence"/>
</dbReference>
<dbReference type="AlphaFoldDB" id="Q24FH6"/>
<evidence type="ECO:0000313" key="4">
    <source>
        <dbReference type="EMBL" id="EAS06482.2"/>
    </source>
</evidence>
<dbReference type="InterPro" id="IPR036148">
    <property type="entry name" value="MmgE/PrpD_sf"/>
</dbReference>
<dbReference type="SUPFAM" id="SSF103378">
    <property type="entry name" value="2-methylcitrate dehydratase PrpD"/>
    <property type="match status" value="1"/>
</dbReference>
<dbReference type="Gene3D" id="1.10.4100.10">
    <property type="entry name" value="2-methylcitrate dehydratase PrpD"/>
    <property type="match status" value="1"/>
</dbReference>
<dbReference type="Pfam" id="PF19305">
    <property type="entry name" value="MmgE_PrpD_C"/>
    <property type="match status" value="1"/>
</dbReference>